<proteinExistence type="predicted"/>
<sequence length="485" mass="55192">MSNENQVSFAKIHATDICRLTAIDHSQKNALGSMSNESTLLLPAAQVLPDLPTEVLMQIAESAEKKDLINFRLVCKTWKGAATKTFTKLYFSKRYHSMSSYSIEVLESIAAHPEFGPYLDTIVICILPYQVEDISDNQASSDDDSGNNLWIRISDNVFSDSMERIFGTIKRHRLRVAIGISDRLTINFKTDNIGHEASVLDENTRHQIRAFGLCRPSKPPHRCYGASLARDESILMEPMLAAAEKSGCLVHGLLLKAGNHISWSALSNLVGGYLLKRIGFAIDVEDGVFDHFRYNHATSYLELACRSFYNRGFASKTNSPMESWLLQVKVTRLRLQECEFVEDTFMAHQSEILSRHSRSLKSIDIRHGWMLNQGDWGVIFNYLSRLPNLRHCCLAQLTVSIHTPDQEQDDRLLFLVYFPNNTSMIDLYGDKMCSKLQDFAACLASHRIALAQGDQEFKVPRTSYKRYADMSQEEKDEEERLSYKY</sequence>
<evidence type="ECO:0000313" key="3">
    <source>
        <dbReference type="Proteomes" id="UP000308953"/>
    </source>
</evidence>
<dbReference type="Gene3D" id="1.20.1280.50">
    <property type="match status" value="1"/>
</dbReference>
<protein>
    <recommendedName>
        <fullName evidence="1">F-box domain-containing protein</fullName>
    </recommendedName>
</protein>
<evidence type="ECO:0000259" key="1">
    <source>
        <dbReference type="PROSITE" id="PS50181"/>
    </source>
</evidence>
<comment type="caution">
    <text evidence="2">The sequence shown here is derived from an EMBL/GenBank/DDBJ whole genome shotgun (WGS) entry which is preliminary data.</text>
</comment>
<dbReference type="CDD" id="cd09917">
    <property type="entry name" value="F-box_SF"/>
    <property type="match status" value="1"/>
</dbReference>
<dbReference type="SMART" id="SM00256">
    <property type="entry name" value="FBOX"/>
    <property type="match status" value="1"/>
</dbReference>
<name>A0A4S9F6H3_AURPU</name>
<dbReference type="EMBL" id="QZAV01000024">
    <property type="protein sequence ID" value="THX42213.1"/>
    <property type="molecule type" value="Genomic_DNA"/>
</dbReference>
<organism evidence="2 3">
    <name type="scientific">Aureobasidium pullulans</name>
    <name type="common">Black yeast</name>
    <name type="synonym">Pullularia pullulans</name>
    <dbReference type="NCBI Taxonomy" id="5580"/>
    <lineage>
        <taxon>Eukaryota</taxon>
        <taxon>Fungi</taxon>
        <taxon>Dikarya</taxon>
        <taxon>Ascomycota</taxon>
        <taxon>Pezizomycotina</taxon>
        <taxon>Dothideomycetes</taxon>
        <taxon>Dothideomycetidae</taxon>
        <taxon>Dothideales</taxon>
        <taxon>Saccotheciaceae</taxon>
        <taxon>Aureobasidium</taxon>
    </lineage>
</organism>
<dbReference type="InterPro" id="IPR036047">
    <property type="entry name" value="F-box-like_dom_sf"/>
</dbReference>
<dbReference type="InterPro" id="IPR001810">
    <property type="entry name" value="F-box_dom"/>
</dbReference>
<reference evidence="2 3" key="1">
    <citation type="submission" date="2018-10" db="EMBL/GenBank/DDBJ databases">
        <title>Fifty Aureobasidium pullulans genomes reveal a recombining polyextremotolerant generalist.</title>
        <authorList>
            <person name="Gostincar C."/>
            <person name="Turk M."/>
            <person name="Zajc J."/>
            <person name="Gunde-Cimerman N."/>
        </authorList>
    </citation>
    <scope>NUCLEOTIDE SEQUENCE [LARGE SCALE GENOMIC DNA]</scope>
    <source>
        <strain evidence="2 3">EXF-9785</strain>
    </source>
</reference>
<evidence type="ECO:0000313" key="2">
    <source>
        <dbReference type="EMBL" id="THX42213.1"/>
    </source>
</evidence>
<feature type="domain" description="F-box" evidence="1">
    <location>
        <begin position="45"/>
        <end position="94"/>
    </location>
</feature>
<dbReference type="Proteomes" id="UP000308953">
    <property type="component" value="Unassembled WGS sequence"/>
</dbReference>
<accession>A0A4S9F6H3</accession>
<dbReference type="Pfam" id="PF12937">
    <property type="entry name" value="F-box-like"/>
    <property type="match status" value="1"/>
</dbReference>
<dbReference type="PROSITE" id="PS50181">
    <property type="entry name" value="FBOX"/>
    <property type="match status" value="1"/>
</dbReference>
<gene>
    <name evidence="2" type="ORF">D6D10_02124</name>
</gene>
<dbReference type="AlphaFoldDB" id="A0A4S9F6H3"/>
<dbReference type="SUPFAM" id="SSF81383">
    <property type="entry name" value="F-box domain"/>
    <property type="match status" value="1"/>
</dbReference>